<comment type="caution">
    <text evidence="1">The sequence shown here is derived from an EMBL/GenBank/DDBJ whole genome shotgun (WGS) entry which is preliminary data.</text>
</comment>
<evidence type="ECO:0000313" key="1">
    <source>
        <dbReference type="EMBL" id="KAK9272284.1"/>
    </source>
</evidence>
<reference evidence="1 2" key="1">
    <citation type="journal article" date="2024" name="Plant J.">
        <title>Genome sequences and population genomics reveal climatic adaptation and genomic divergence between two closely related sweetgum species.</title>
        <authorList>
            <person name="Xu W.Q."/>
            <person name="Ren C.Q."/>
            <person name="Zhang X.Y."/>
            <person name="Comes H.P."/>
            <person name="Liu X.H."/>
            <person name="Li Y.G."/>
            <person name="Kettle C.J."/>
            <person name="Jalonen R."/>
            <person name="Gaisberger H."/>
            <person name="Ma Y.Z."/>
            <person name="Qiu Y.X."/>
        </authorList>
    </citation>
    <scope>NUCLEOTIDE SEQUENCE [LARGE SCALE GENOMIC DNA]</scope>
    <source>
        <strain evidence="1">Hangzhou</strain>
    </source>
</reference>
<dbReference type="EMBL" id="JBBPBK010000013">
    <property type="protein sequence ID" value="KAK9272284.1"/>
    <property type="molecule type" value="Genomic_DNA"/>
</dbReference>
<protein>
    <submittedName>
        <fullName evidence="1">Uncharacterized protein</fullName>
    </submittedName>
</protein>
<name>A0AAP0NKJ9_LIQFO</name>
<accession>A0AAP0NKJ9</accession>
<gene>
    <name evidence="1" type="ORF">L1049_002655</name>
</gene>
<dbReference type="Proteomes" id="UP001415857">
    <property type="component" value="Unassembled WGS sequence"/>
</dbReference>
<evidence type="ECO:0000313" key="2">
    <source>
        <dbReference type="Proteomes" id="UP001415857"/>
    </source>
</evidence>
<sequence length="65" mass="7830">MSIHVLKTMKKEMKKMRIIIQEAAMRKFGWNTHLSKKLRVVYILQRLRDLEDKKPRPRTFTMATG</sequence>
<organism evidence="1 2">
    <name type="scientific">Liquidambar formosana</name>
    <name type="common">Formosan gum</name>
    <dbReference type="NCBI Taxonomy" id="63359"/>
    <lineage>
        <taxon>Eukaryota</taxon>
        <taxon>Viridiplantae</taxon>
        <taxon>Streptophyta</taxon>
        <taxon>Embryophyta</taxon>
        <taxon>Tracheophyta</taxon>
        <taxon>Spermatophyta</taxon>
        <taxon>Magnoliopsida</taxon>
        <taxon>eudicotyledons</taxon>
        <taxon>Gunneridae</taxon>
        <taxon>Pentapetalae</taxon>
        <taxon>Saxifragales</taxon>
        <taxon>Altingiaceae</taxon>
        <taxon>Liquidambar</taxon>
    </lineage>
</organism>
<dbReference type="AlphaFoldDB" id="A0AAP0NKJ9"/>
<proteinExistence type="predicted"/>
<keyword evidence="2" id="KW-1185">Reference proteome</keyword>